<dbReference type="Gene3D" id="3.40.50.360">
    <property type="match status" value="1"/>
</dbReference>
<dbReference type="InterPro" id="IPR016440">
    <property type="entry name" value="Rubredoxin-O_OxRdtase"/>
</dbReference>
<evidence type="ECO:0000313" key="5">
    <source>
        <dbReference type="EMBL" id="CAL6045689.1"/>
    </source>
</evidence>
<reference evidence="3" key="1">
    <citation type="submission" date="2023-06" db="EMBL/GenBank/DDBJ databases">
        <authorList>
            <person name="Kurt Z."/>
        </authorList>
    </citation>
    <scope>NUCLEOTIDE SEQUENCE</scope>
</reference>
<dbReference type="PIRSF" id="PIRSF005243">
    <property type="entry name" value="ROO"/>
    <property type="match status" value="1"/>
</dbReference>
<dbReference type="InterPro" id="IPR029039">
    <property type="entry name" value="Flavoprotein-like_sf"/>
</dbReference>
<evidence type="ECO:0000259" key="1">
    <source>
        <dbReference type="PROSITE" id="PS50902"/>
    </source>
</evidence>
<accession>A0AA86QWZ2</accession>
<dbReference type="GO" id="GO:0009055">
    <property type="term" value="F:electron transfer activity"/>
    <property type="evidence" value="ECO:0007669"/>
    <property type="project" value="InterPro"/>
</dbReference>
<dbReference type="GO" id="GO:0046872">
    <property type="term" value="F:metal ion binding"/>
    <property type="evidence" value="ECO:0007669"/>
    <property type="project" value="InterPro"/>
</dbReference>
<keyword evidence="8" id="KW-1185">Reference proteome</keyword>
<evidence type="ECO:0000313" key="2">
    <source>
        <dbReference type="EMBL" id="CAI9943608.1"/>
    </source>
</evidence>
<dbReference type="InterPro" id="IPR008254">
    <property type="entry name" value="Flavodoxin/NO_synth"/>
</dbReference>
<name>A0AA86QWZ2_9EUKA</name>
<protein>
    <submittedName>
        <fullName evidence="3">A-type flavoprotein</fullName>
    </submittedName>
    <submittedName>
        <fullName evidence="5">A-type_flavoprotein</fullName>
    </submittedName>
</protein>
<dbReference type="EMBL" id="CATOUU010000981">
    <property type="protein sequence ID" value="CAI9964648.1"/>
    <property type="molecule type" value="Genomic_DNA"/>
</dbReference>
<dbReference type="Pfam" id="PF19583">
    <property type="entry name" value="ODP"/>
    <property type="match status" value="1"/>
</dbReference>
<dbReference type="EMBL" id="CAXDID020000165">
    <property type="protein sequence ID" value="CAL6045689.1"/>
    <property type="molecule type" value="Genomic_DNA"/>
</dbReference>
<dbReference type="PANTHER" id="PTHR43717">
    <property type="entry name" value="ANAEROBIC NITRIC OXIDE REDUCTASE FLAVORUBREDOXIN"/>
    <property type="match status" value="1"/>
</dbReference>
<dbReference type="SMART" id="SM00849">
    <property type="entry name" value="Lactamase_B"/>
    <property type="match status" value="1"/>
</dbReference>
<dbReference type="PROSITE" id="PS00201">
    <property type="entry name" value="FLAVODOXIN"/>
    <property type="match status" value="1"/>
</dbReference>
<dbReference type="InterPro" id="IPR036866">
    <property type="entry name" value="RibonucZ/Hydroxyglut_hydro"/>
</dbReference>
<dbReference type="Gene3D" id="3.60.15.10">
    <property type="entry name" value="Ribonuclease Z/Hydroxyacylglutathione hydrolase-like"/>
    <property type="match status" value="1"/>
</dbReference>
<dbReference type="SUPFAM" id="SSF56281">
    <property type="entry name" value="Metallo-hydrolase/oxidoreductase"/>
    <property type="match status" value="1"/>
</dbReference>
<dbReference type="CDD" id="cd07709">
    <property type="entry name" value="flavodiiron_proteins_MBL-fold"/>
    <property type="match status" value="1"/>
</dbReference>
<dbReference type="EMBL" id="CAXDID020000207">
    <property type="protein sequence ID" value="CAL6055648.1"/>
    <property type="molecule type" value="Genomic_DNA"/>
</dbReference>
<reference evidence="5 8" key="2">
    <citation type="submission" date="2024-07" db="EMBL/GenBank/DDBJ databases">
        <authorList>
            <person name="Akdeniz Z."/>
        </authorList>
    </citation>
    <scope>NUCLEOTIDE SEQUENCE [LARGE SCALE GENOMIC DNA]</scope>
</reference>
<dbReference type="PROSITE" id="PS50902">
    <property type="entry name" value="FLAVODOXIN_LIKE"/>
    <property type="match status" value="1"/>
</dbReference>
<evidence type="ECO:0000313" key="3">
    <source>
        <dbReference type="EMBL" id="CAI9959015.1"/>
    </source>
</evidence>
<comment type="caution">
    <text evidence="3">The sequence shown here is derived from an EMBL/GenBank/DDBJ whole genome shotgun (WGS) entry which is preliminary data.</text>
</comment>
<dbReference type="InterPro" id="IPR001279">
    <property type="entry name" value="Metallo-B-lactamas"/>
</dbReference>
<evidence type="ECO:0000313" key="8">
    <source>
        <dbReference type="Proteomes" id="UP001642409"/>
    </source>
</evidence>
<dbReference type="GO" id="GO:0010181">
    <property type="term" value="F:FMN binding"/>
    <property type="evidence" value="ECO:0007669"/>
    <property type="project" value="InterPro"/>
</dbReference>
<dbReference type="GO" id="GO:0016491">
    <property type="term" value="F:oxidoreductase activity"/>
    <property type="evidence" value="ECO:0007669"/>
    <property type="project" value="InterPro"/>
</dbReference>
<dbReference type="SUPFAM" id="SSF52218">
    <property type="entry name" value="Flavoproteins"/>
    <property type="match status" value="1"/>
</dbReference>
<dbReference type="AlphaFoldDB" id="A0AA86QWZ2"/>
<organism evidence="3">
    <name type="scientific">Hexamita inflata</name>
    <dbReference type="NCBI Taxonomy" id="28002"/>
    <lineage>
        <taxon>Eukaryota</taxon>
        <taxon>Metamonada</taxon>
        <taxon>Diplomonadida</taxon>
        <taxon>Hexamitidae</taxon>
        <taxon>Hexamitinae</taxon>
        <taxon>Hexamita</taxon>
    </lineage>
</organism>
<feature type="domain" description="Flavodoxin-like" evidence="1">
    <location>
        <begin position="250"/>
        <end position="389"/>
    </location>
</feature>
<dbReference type="InterPro" id="IPR045761">
    <property type="entry name" value="ODP_dom"/>
</dbReference>
<dbReference type="Proteomes" id="UP001642409">
    <property type="component" value="Unassembled WGS sequence"/>
</dbReference>
<gene>
    <name evidence="2" type="ORF">HINF_LOCUS31253</name>
    <name evidence="5" type="ORF">HINF_LOCUS41277</name>
    <name evidence="6" type="ORF">HINF_LOCUS46643</name>
    <name evidence="3" type="ORF">HINF_LOCUS46660</name>
    <name evidence="4" type="ORF">HINF_LOCUS52293</name>
    <name evidence="7" type="ORF">HINF_LOCUS65914</name>
</gene>
<evidence type="ECO:0000313" key="4">
    <source>
        <dbReference type="EMBL" id="CAI9964648.1"/>
    </source>
</evidence>
<evidence type="ECO:0000313" key="7">
    <source>
        <dbReference type="EMBL" id="CAL6091705.1"/>
    </source>
</evidence>
<evidence type="ECO:0000313" key="6">
    <source>
        <dbReference type="EMBL" id="CAL6055648.1"/>
    </source>
</evidence>
<dbReference type="EMBL" id="CAXDID020000438">
    <property type="protein sequence ID" value="CAL6091705.1"/>
    <property type="molecule type" value="Genomic_DNA"/>
</dbReference>
<proteinExistence type="predicted"/>
<dbReference type="PANTHER" id="PTHR43717:SF1">
    <property type="entry name" value="ANAEROBIC NITRIC OXIDE REDUCTASE FLAVORUBREDOXIN"/>
    <property type="match status" value="1"/>
</dbReference>
<dbReference type="EMBL" id="CATOUU010000914">
    <property type="protein sequence ID" value="CAI9959015.1"/>
    <property type="molecule type" value="Genomic_DNA"/>
</dbReference>
<dbReference type="InterPro" id="IPR001226">
    <property type="entry name" value="Flavodoxin_CS"/>
</dbReference>
<sequence>MSQMCPDIYWTGVIDWSVRHFHGYQTDQGTSYNSYLILDQQPTLIDTVKESFFGEYVQRITKLVPLDQIKYLIVLHAEPDHSSALPLIYPYLSTCTIVCTQKCQQMLKTLYKQMEFARYQIVDARSELNIGKRTMKFVPQPMLHWPEQMWSYSQNDKVLFTSDAFGQHLASTERFGDQLDEQQVVYLQKEYLANILGPYASQIQRACEWVVQNKPKMLLTAHGVSFRKDLDVFTQIYSDYASGLTARNKVVILYESMYGATARAAQALAEGIKSAGLQIEVLDIQVTTLTKLAAAALECCGFCLGSATFNTGPMPDVSKAMGYLAGLGLLRNKPAMTFCAFGWSDCTSKLIELLERNKCDVVFREGTMFKFRATQEKLEEIFERGVQFADKCEWEQE</sequence>
<dbReference type="EMBL" id="CATOUU010000717">
    <property type="protein sequence ID" value="CAI9943608.1"/>
    <property type="molecule type" value="Genomic_DNA"/>
</dbReference>